<dbReference type="FunFam" id="1.10.10.60:FF:000391">
    <property type="entry name" value="Homeobox transcription factor"/>
    <property type="match status" value="1"/>
</dbReference>
<sequence>MSKQLLGKREKYNQCQNNLLNGSTKKLHDWRHLHTVIRQQESSPKLKNSCVKLKVIAKNLKSGNAIDDYVYPAKVAQIKTVRKKHTRPTFSGHQIYVLEKTFEQTKYLAGPERAKLAYALGMSESQVKVWFQNRRTKWRKSTQQKWLQPSGNMIQKLNILDMKIFLIEMNLIQNDLKLMFLEPTVDMRTHLKVYFDITLIYMNTFQQ</sequence>
<dbReference type="PROSITE" id="PS50071">
    <property type="entry name" value="HOMEOBOX_2"/>
    <property type="match status" value="1"/>
</dbReference>
<dbReference type="InterPro" id="IPR017970">
    <property type="entry name" value="Homeobox_CS"/>
</dbReference>
<dbReference type="Pfam" id="PF00046">
    <property type="entry name" value="Homeodomain"/>
    <property type="match status" value="1"/>
</dbReference>
<evidence type="ECO:0000313" key="9">
    <source>
        <dbReference type="Proteomes" id="UP001054945"/>
    </source>
</evidence>
<evidence type="ECO:0000256" key="4">
    <source>
        <dbReference type="ARBA" id="ARBA00023242"/>
    </source>
</evidence>
<dbReference type="PROSITE" id="PS00027">
    <property type="entry name" value="HOMEOBOX_1"/>
    <property type="match status" value="1"/>
</dbReference>
<dbReference type="PANTHER" id="PTHR24340">
    <property type="entry name" value="HOMEOBOX PROTEIN NKX"/>
    <property type="match status" value="1"/>
</dbReference>
<dbReference type="InterPro" id="IPR050394">
    <property type="entry name" value="Homeobox_NK-like"/>
</dbReference>
<comment type="caution">
    <text evidence="8">The sequence shown here is derived from an EMBL/GenBank/DDBJ whole genome shotgun (WGS) entry which is preliminary data.</text>
</comment>
<evidence type="ECO:0000256" key="5">
    <source>
        <dbReference type="PROSITE-ProRule" id="PRU00108"/>
    </source>
</evidence>
<dbReference type="EMBL" id="BPLR01011562">
    <property type="protein sequence ID" value="GIY47289.1"/>
    <property type="molecule type" value="Genomic_DNA"/>
</dbReference>
<keyword evidence="4 5" id="KW-0539">Nucleus</keyword>
<keyword evidence="9" id="KW-1185">Reference proteome</keyword>
<dbReference type="AlphaFoldDB" id="A0AAV4TQ72"/>
<protein>
    <submittedName>
        <fullName evidence="8">Homeobox protein Nkx-6.3</fullName>
    </submittedName>
</protein>
<dbReference type="Gene3D" id="1.10.10.60">
    <property type="entry name" value="Homeodomain-like"/>
    <property type="match status" value="1"/>
</dbReference>
<dbReference type="PANTHER" id="PTHR24340:SF35">
    <property type="entry name" value="HGTX, ISOFORM C"/>
    <property type="match status" value="1"/>
</dbReference>
<dbReference type="SUPFAM" id="SSF46689">
    <property type="entry name" value="Homeodomain-like"/>
    <property type="match status" value="1"/>
</dbReference>
<dbReference type="InterPro" id="IPR000047">
    <property type="entry name" value="HTH_motif"/>
</dbReference>
<dbReference type="SMART" id="SM00389">
    <property type="entry name" value="HOX"/>
    <property type="match status" value="1"/>
</dbReference>
<feature type="domain" description="Homeobox" evidence="7">
    <location>
        <begin position="81"/>
        <end position="141"/>
    </location>
</feature>
<reference evidence="8 9" key="1">
    <citation type="submission" date="2021-06" db="EMBL/GenBank/DDBJ databases">
        <title>Caerostris extrusa draft genome.</title>
        <authorList>
            <person name="Kono N."/>
            <person name="Arakawa K."/>
        </authorList>
    </citation>
    <scope>NUCLEOTIDE SEQUENCE [LARGE SCALE GENOMIC DNA]</scope>
</reference>
<accession>A0AAV4TQ72</accession>
<keyword evidence="3 5" id="KW-0371">Homeobox</keyword>
<dbReference type="GO" id="GO:0000981">
    <property type="term" value="F:DNA-binding transcription factor activity, RNA polymerase II-specific"/>
    <property type="evidence" value="ECO:0007669"/>
    <property type="project" value="InterPro"/>
</dbReference>
<comment type="subcellular location">
    <subcellularLocation>
        <location evidence="1 5 6">Nucleus</location>
    </subcellularLocation>
</comment>
<dbReference type="PRINTS" id="PR00024">
    <property type="entry name" value="HOMEOBOX"/>
</dbReference>
<gene>
    <name evidence="8" type="primary">NKX6-3</name>
    <name evidence="8" type="ORF">CEXT_364591</name>
</gene>
<proteinExistence type="predicted"/>
<evidence type="ECO:0000259" key="7">
    <source>
        <dbReference type="PROSITE" id="PS50071"/>
    </source>
</evidence>
<dbReference type="Proteomes" id="UP001054945">
    <property type="component" value="Unassembled WGS sequence"/>
</dbReference>
<evidence type="ECO:0000256" key="6">
    <source>
        <dbReference type="RuleBase" id="RU000682"/>
    </source>
</evidence>
<dbReference type="PRINTS" id="PR00031">
    <property type="entry name" value="HTHREPRESSR"/>
</dbReference>
<dbReference type="CDD" id="cd00086">
    <property type="entry name" value="homeodomain"/>
    <property type="match status" value="1"/>
</dbReference>
<keyword evidence="2 5" id="KW-0238">DNA-binding</keyword>
<dbReference type="GO" id="GO:0005634">
    <property type="term" value="C:nucleus"/>
    <property type="evidence" value="ECO:0007669"/>
    <property type="project" value="UniProtKB-SubCell"/>
</dbReference>
<feature type="DNA-binding region" description="Homeobox" evidence="5">
    <location>
        <begin position="83"/>
        <end position="142"/>
    </location>
</feature>
<dbReference type="GO" id="GO:0000978">
    <property type="term" value="F:RNA polymerase II cis-regulatory region sequence-specific DNA binding"/>
    <property type="evidence" value="ECO:0007669"/>
    <property type="project" value="TreeGrafter"/>
</dbReference>
<evidence type="ECO:0000256" key="2">
    <source>
        <dbReference type="ARBA" id="ARBA00023125"/>
    </source>
</evidence>
<dbReference type="InterPro" id="IPR009057">
    <property type="entry name" value="Homeodomain-like_sf"/>
</dbReference>
<dbReference type="InterPro" id="IPR020479">
    <property type="entry name" value="HD_metazoa"/>
</dbReference>
<dbReference type="InterPro" id="IPR001356">
    <property type="entry name" value="HD"/>
</dbReference>
<name>A0AAV4TQ72_CAEEX</name>
<evidence type="ECO:0000313" key="8">
    <source>
        <dbReference type="EMBL" id="GIY47289.1"/>
    </source>
</evidence>
<evidence type="ECO:0000256" key="1">
    <source>
        <dbReference type="ARBA" id="ARBA00004123"/>
    </source>
</evidence>
<organism evidence="8 9">
    <name type="scientific">Caerostris extrusa</name>
    <name type="common">Bark spider</name>
    <name type="synonym">Caerostris bankana</name>
    <dbReference type="NCBI Taxonomy" id="172846"/>
    <lineage>
        <taxon>Eukaryota</taxon>
        <taxon>Metazoa</taxon>
        <taxon>Ecdysozoa</taxon>
        <taxon>Arthropoda</taxon>
        <taxon>Chelicerata</taxon>
        <taxon>Arachnida</taxon>
        <taxon>Araneae</taxon>
        <taxon>Araneomorphae</taxon>
        <taxon>Entelegynae</taxon>
        <taxon>Araneoidea</taxon>
        <taxon>Araneidae</taxon>
        <taxon>Caerostris</taxon>
    </lineage>
</organism>
<evidence type="ECO:0000256" key="3">
    <source>
        <dbReference type="ARBA" id="ARBA00023155"/>
    </source>
</evidence>
<dbReference type="GO" id="GO:0030154">
    <property type="term" value="P:cell differentiation"/>
    <property type="evidence" value="ECO:0007669"/>
    <property type="project" value="TreeGrafter"/>
</dbReference>